<organism evidence="3 4">
    <name type="scientific">Amycolatopsis mediterranei (strain U-32)</name>
    <dbReference type="NCBI Taxonomy" id="749927"/>
    <lineage>
        <taxon>Bacteria</taxon>
        <taxon>Bacillati</taxon>
        <taxon>Actinomycetota</taxon>
        <taxon>Actinomycetes</taxon>
        <taxon>Pseudonocardiales</taxon>
        <taxon>Pseudonocardiaceae</taxon>
        <taxon>Amycolatopsis</taxon>
    </lineage>
</organism>
<dbReference type="OrthoDB" id="3638758at2"/>
<accession>A0A0H3D574</accession>
<evidence type="ECO:0000256" key="2">
    <source>
        <dbReference type="SAM" id="Phobius"/>
    </source>
</evidence>
<name>A0A0H3D574_AMYMU</name>
<dbReference type="KEGG" id="amd:AMED_2894"/>
<dbReference type="RefSeq" id="WP_013224760.1">
    <property type="nucleotide sequence ID" value="NC_014318.1"/>
</dbReference>
<dbReference type="HOGENOM" id="CLU_1583137_0_0_11"/>
<feature type="region of interest" description="Disordered" evidence="1">
    <location>
        <begin position="105"/>
        <end position="147"/>
    </location>
</feature>
<keyword evidence="2" id="KW-1133">Transmembrane helix</keyword>
<proteinExistence type="predicted"/>
<keyword evidence="2" id="KW-0472">Membrane</keyword>
<keyword evidence="2" id="KW-0812">Transmembrane</keyword>
<feature type="region of interest" description="Disordered" evidence="1">
    <location>
        <begin position="1"/>
        <end position="48"/>
    </location>
</feature>
<dbReference type="Proteomes" id="UP000000328">
    <property type="component" value="Chromosome"/>
</dbReference>
<feature type="transmembrane region" description="Helical" evidence="2">
    <location>
        <begin position="53"/>
        <end position="72"/>
    </location>
</feature>
<dbReference type="GeneID" id="92870668"/>
<feature type="compositionally biased region" description="Basic residues" evidence="1">
    <location>
        <begin position="1"/>
        <end position="10"/>
    </location>
</feature>
<evidence type="ECO:0000313" key="3">
    <source>
        <dbReference type="EMBL" id="ADJ44688.1"/>
    </source>
</evidence>
<dbReference type="PATRIC" id="fig|749927.5.peg.2988"/>
<dbReference type="EMBL" id="CP002000">
    <property type="protein sequence ID" value="ADJ44688.1"/>
    <property type="molecule type" value="Genomic_DNA"/>
</dbReference>
<sequence length="168" mass="17820">MTRSARRRRDRVTVDELLKQTGARPRKPGSRAAELAARRDVEPEAGPRGAARVALASVVIVVLGGLVVVLATRPDSVPGSTQFPQLQPATAVPSSTVLAVPTETTTPSPAVMHARRTPTPTPTPTVTIELPPPPTSTSTTKTSPPPVTWNPYQCSPYYCAPYPGGPRR</sequence>
<evidence type="ECO:0000313" key="4">
    <source>
        <dbReference type="Proteomes" id="UP000000328"/>
    </source>
</evidence>
<evidence type="ECO:0000256" key="1">
    <source>
        <dbReference type="SAM" id="MobiDB-lite"/>
    </source>
</evidence>
<protein>
    <submittedName>
        <fullName evidence="3">Uncharacterized protein</fullName>
    </submittedName>
</protein>
<dbReference type="AlphaFoldDB" id="A0A0H3D574"/>
<reference evidence="3 4" key="1">
    <citation type="journal article" date="2010" name="Cell Res.">
        <title>Complete genome sequence of the rifamycin SV-producing Amycolatopsis mediterranei U32 revealed its genetic characteristics in phylogeny and metabolism.</title>
        <authorList>
            <person name="Zhao W."/>
            <person name="Zhong Y."/>
            <person name="Yuan H."/>
            <person name="Wang J."/>
            <person name="Zheng H."/>
            <person name="Wang Y."/>
            <person name="Cen X."/>
            <person name="Xu F."/>
            <person name="Bai J."/>
            <person name="Han X."/>
            <person name="Lu G."/>
            <person name="Zhu Y."/>
            <person name="Shao Z."/>
            <person name="Yan H."/>
            <person name="Li C."/>
            <person name="Peng N."/>
            <person name="Zhang Z."/>
            <person name="Zhang Y."/>
            <person name="Lin W."/>
            <person name="Fan Y."/>
            <person name="Qin Z."/>
            <person name="Hu Y."/>
            <person name="Zhu B."/>
            <person name="Wang S."/>
            <person name="Ding X."/>
            <person name="Zhao G.P."/>
        </authorList>
    </citation>
    <scope>NUCLEOTIDE SEQUENCE [LARGE SCALE GENOMIC DNA]</scope>
    <source>
        <strain evidence="4">U-32</strain>
    </source>
</reference>
<gene>
    <name evidence="3" type="ordered locus">AMED_2894</name>
</gene>